<proteinExistence type="predicted"/>
<gene>
    <name evidence="1" type="ORF">L596_001619</name>
</gene>
<dbReference type="Proteomes" id="UP000298663">
    <property type="component" value="Unassembled WGS sequence"/>
</dbReference>
<protein>
    <submittedName>
        <fullName evidence="1">Uncharacterized protein</fullName>
    </submittedName>
</protein>
<keyword evidence="2" id="KW-1185">Reference proteome</keyword>
<reference evidence="1 2" key="2">
    <citation type="journal article" date="2019" name="G3 (Bethesda)">
        <title>Hybrid Assembly of the Genome of the Entomopathogenic Nematode Steinernema carpocapsae Identifies the X-Chromosome.</title>
        <authorList>
            <person name="Serra L."/>
            <person name="Macchietto M."/>
            <person name="Macias-Munoz A."/>
            <person name="McGill C.J."/>
            <person name="Rodriguez I.M."/>
            <person name="Rodriguez B."/>
            <person name="Murad R."/>
            <person name="Mortazavi A."/>
        </authorList>
    </citation>
    <scope>NUCLEOTIDE SEQUENCE [LARGE SCALE GENOMIC DNA]</scope>
    <source>
        <strain evidence="1 2">ALL</strain>
    </source>
</reference>
<dbReference type="OrthoDB" id="5792673at2759"/>
<comment type="caution">
    <text evidence="1">The sequence shown here is derived from an EMBL/GenBank/DDBJ whole genome shotgun (WGS) entry which is preliminary data.</text>
</comment>
<dbReference type="AlphaFoldDB" id="A0A4U8UQP1"/>
<accession>A0A4U8UQP1</accession>
<evidence type="ECO:0000313" key="2">
    <source>
        <dbReference type="Proteomes" id="UP000298663"/>
    </source>
</evidence>
<organism evidence="1 2">
    <name type="scientific">Steinernema carpocapsae</name>
    <name type="common">Entomopathogenic nematode</name>
    <dbReference type="NCBI Taxonomy" id="34508"/>
    <lineage>
        <taxon>Eukaryota</taxon>
        <taxon>Metazoa</taxon>
        <taxon>Ecdysozoa</taxon>
        <taxon>Nematoda</taxon>
        <taxon>Chromadorea</taxon>
        <taxon>Rhabditida</taxon>
        <taxon>Tylenchina</taxon>
        <taxon>Panagrolaimomorpha</taxon>
        <taxon>Strongyloidoidea</taxon>
        <taxon>Steinernematidae</taxon>
        <taxon>Steinernema</taxon>
    </lineage>
</organism>
<dbReference type="EMBL" id="AZBU02000001">
    <property type="protein sequence ID" value="TMS33938.1"/>
    <property type="molecule type" value="Genomic_DNA"/>
</dbReference>
<reference evidence="1 2" key="1">
    <citation type="journal article" date="2015" name="Genome Biol.">
        <title>Comparative genomics of Steinernema reveals deeply conserved gene regulatory networks.</title>
        <authorList>
            <person name="Dillman A.R."/>
            <person name="Macchietto M."/>
            <person name="Porter C.F."/>
            <person name="Rogers A."/>
            <person name="Williams B."/>
            <person name="Antoshechkin I."/>
            <person name="Lee M.M."/>
            <person name="Goodwin Z."/>
            <person name="Lu X."/>
            <person name="Lewis E.E."/>
            <person name="Goodrich-Blair H."/>
            <person name="Stock S.P."/>
            <person name="Adams B.J."/>
            <person name="Sternberg P.W."/>
            <person name="Mortazavi A."/>
        </authorList>
    </citation>
    <scope>NUCLEOTIDE SEQUENCE [LARGE SCALE GENOMIC DNA]</scope>
    <source>
        <strain evidence="1 2">ALL</strain>
    </source>
</reference>
<name>A0A4U8UQP1_STECR</name>
<sequence>MSSRSTMAQRIKVLTGLPVTSTDAAPEAVGESQLTMLFCFRVPTVINRCLFLLFEAVGCPLIVLGVFKTVATTVQSSSDTSAREVTEGFTESLDFEGSSNCVA</sequence>
<evidence type="ECO:0000313" key="1">
    <source>
        <dbReference type="EMBL" id="TMS33938.1"/>
    </source>
</evidence>